<reference evidence="1 2" key="1">
    <citation type="submission" date="2022-04" db="EMBL/GenBank/DDBJ databases">
        <title>Positive selection, recombination, and allopatry shape intraspecific diversity of widespread and dominant cyanobacteria.</title>
        <authorList>
            <person name="Wei J."/>
            <person name="Shu W."/>
            <person name="Hu C."/>
        </authorList>
    </citation>
    <scope>NUCLEOTIDE SEQUENCE [LARGE SCALE GENOMIC DNA]</scope>
    <source>
        <strain evidence="1 2">DQ-A4</strain>
    </source>
</reference>
<proteinExistence type="predicted"/>
<protein>
    <recommendedName>
        <fullName evidence="3">ATPase</fullName>
    </recommendedName>
</protein>
<evidence type="ECO:0000313" key="2">
    <source>
        <dbReference type="Proteomes" id="UP001482513"/>
    </source>
</evidence>
<evidence type="ECO:0000313" key="1">
    <source>
        <dbReference type="EMBL" id="MEP0950131.1"/>
    </source>
</evidence>
<organism evidence="1 2">
    <name type="scientific">Leptolyngbya subtilissima DQ-A4</name>
    <dbReference type="NCBI Taxonomy" id="2933933"/>
    <lineage>
        <taxon>Bacteria</taxon>
        <taxon>Bacillati</taxon>
        <taxon>Cyanobacteriota</taxon>
        <taxon>Cyanophyceae</taxon>
        <taxon>Leptolyngbyales</taxon>
        <taxon>Leptolyngbyaceae</taxon>
        <taxon>Leptolyngbya group</taxon>
        <taxon>Leptolyngbya</taxon>
    </lineage>
</organism>
<name>A0ABV0KC44_9CYAN</name>
<dbReference type="RefSeq" id="WP_190706867.1">
    <property type="nucleotide sequence ID" value="NZ_JAMPKX010000021.1"/>
</dbReference>
<accession>A0ABV0KC44</accession>
<keyword evidence="2" id="KW-1185">Reference proteome</keyword>
<evidence type="ECO:0008006" key="3">
    <source>
        <dbReference type="Google" id="ProtNLM"/>
    </source>
</evidence>
<dbReference type="EMBL" id="JAMPKX010000021">
    <property type="protein sequence ID" value="MEP0950131.1"/>
    <property type="molecule type" value="Genomic_DNA"/>
</dbReference>
<sequence length="163" mass="18620">MTQSSDRLDRMEALLATTIEGLARTEKITESNARAIEAWGGRIDEGDQKNQTQLEASIADTVAMIADMGQQQQEAAQRAEQHKVEADQRFEVFLAEARADRQRSEQLNAEHNQRFETFLQDARADRQRFDQTMAANATEHRAFRETLQNMLAEIARLWQRVAG</sequence>
<gene>
    <name evidence="1" type="ORF">NC992_24875</name>
</gene>
<comment type="caution">
    <text evidence="1">The sequence shown here is derived from an EMBL/GenBank/DDBJ whole genome shotgun (WGS) entry which is preliminary data.</text>
</comment>
<dbReference type="Proteomes" id="UP001482513">
    <property type="component" value="Unassembled WGS sequence"/>
</dbReference>